<feature type="region of interest" description="Disordered" evidence="1">
    <location>
        <begin position="1"/>
        <end position="29"/>
    </location>
</feature>
<dbReference type="Pfam" id="PF11258">
    <property type="entry name" value="DUF3048"/>
    <property type="match status" value="1"/>
</dbReference>
<protein>
    <recommendedName>
        <fullName evidence="6">DUF3048 domain-containing protein</fullName>
    </recommendedName>
</protein>
<evidence type="ECO:0000259" key="2">
    <source>
        <dbReference type="Pfam" id="PF11258"/>
    </source>
</evidence>
<evidence type="ECO:0000313" key="4">
    <source>
        <dbReference type="EMBL" id="SER22469.1"/>
    </source>
</evidence>
<dbReference type="InterPro" id="IPR035328">
    <property type="entry name" value="DUF3048_C"/>
</dbReference>
<dbReference type="OrthoDB" id="9779102at2"/>
<reference evidence="5" key="1">
    <citation type="submission" date="2016-10" db="EMBL/GenBank/DDBJ databases">
        <authorList>
            <person name="Varghese N."/>
            <person name="Submissions S."/>
        </authorList>
    </citation>
    <scope>NUCLEOTIDE SEQUENCE [LARGE SCALE GENOMIC DNA]</scope>
    <source>
        <strain evidence="5">CGMCC 4.6856</strain>
    </source>
</reference>
<feature type="compositionally biased region" description="Pro residues" evidence="1">
    <location>
        <begin position="60"/>
        <end position="84"/>
    </location>
</feature>
<dbReference type="AlphaFoldDB" id="A0A1H9MG36"/>
<evidence type="ECO:0000256" key="1">
    <source>
        <dbReference type="SAM" id="MobiDB-lite"/>
    </source>
</evidence>
<proteinExistence type="predicted"/>
<evidence type="ECO:0008006" key="6">
    <source>
        <dbReference type="Google" id="ProtNLM"/>
    </source>
</evidence>
<dbReference type="Pfam" id="PF17479">
    <property type="entry name" value="DUF3048_C"/>
    <property type="match status" value="1"/>
</dbReference>
<name>A0A1H9MG36_9ACTN</name>
<dbReference type="RefSeq" id="WP_091185475.1">
    <property type="nucleotide sequence ID" value="NZ_FOFA01000010.1"/>
</dbReference>
<feature type="domain" description="DUF3048" evidence="2">
    <location>
        <begin position="95"/>
        <end position="208"/>
    </location>
</feature>
<dbReference type="InterPro" id="IPR023158">
    <property type="entry name" value="YerB-like_sf"/>
</dbReference>
<gene>
    <name evidence="4" type="ORF">SAMN05421756_110110</name>
</gene>
<evidence type="ECO:0000259" key="3">
    <source>
        <dbReference type="Pfam" id="PF17479"/>
    </source>
</evidence>
<accession>A0A1H9MG36</accession>
<dbReference type="SUPFAM" id="SSF159774">
    <property type="entry name" value="YerB-like"/>
    <property type="match status" value="1"/>
</dbReference>
<sequence length="404" mass="44522">MVLTDAQDPYDEDARTREDDRGGDPTVGRIDAYEGARLGRRSLLAGALAATLAACSDKTPPAPAPAAVPSSTPTPTPTPSPTPTVPVDTRPRWPLTGELLKDKKDAHHAAVAVKVPDNRQEHPQRGIDDADIVFVQLEGYLDANGYSSTRLVPVFHSKMPDTVEPVRSIRPVDVPLLSPMDAIIGNTGAAKWTIAYVKKHSQHLEAMLSYLATRGTGSYGTDQSRVYQYQGQTYYDRATTCHPKVLAKQTKRFRDGPPRLYFPIASTKAEVSTVKGKKGRTLSVPYKGNDYRMSYTYDKGSGRYLRSMPWGPHVLADGKRVSTDNVLVVKAHQHFEHHEPFHDIIDEKGTFYYFHGGKQVSGTWRKAGVAEPFAFTLKNGQPLKMAPGQTFVELPDTKAKLRIG</sequence>
<feature type="compositionally biased region" description="Basic and acidic residues" evidence="1">
    <location>
        <begin position="12"/>
        <end position="23"/>
    </location>
</feature>
<evidence type="ECO:0000313" key="5">
    <source>
        <dbReference type="Proteomes" id="UP000198504"/>
    </source>
</evidence>
<feature type="region of interest" description="Disordered" evidence="1">
    <location>
        <begin position="57"/>
        <end position="91"/>
    </location>
</feature>
<dbReference type="Proteomes" id="UP000198504">
    <property type="component" value="Unassembled WGS sequence"/>
</dbReference>
<keyword evidence="5" id="KW-1185">Reference proteome</keyword>
<organism evidence="4 5">
    <name type="scientific">Microlunatus flavus</name>
    <dbReference type="NCBI Taxonomy" id="1036181"/>
    <lineage>
        <taxon>Bacteria</taxon>
        <taxon>Bacillati</taxon>
        <taxon>Actinomycetota</taxon>
        <taxon>Actinomycetes</taxon>
        <taxon>Propionibacteriales</taxon>
        <taxon>Propionibacteriaceae</taxon>
        <taxon>Microlunatus</taxon>
    </lineage>
</organism>
<dbReference type="EMBL" id="FOFA01000010">
    <property type="protein sequence ID" value="SER22469.1"/>
    <property type="molecule type" value="Genomic_DNA"/>
</dbReference>
<dbReference type="STRING" id="1036181.SAMN05421756_110110"/>
<feature type="domain" description="DUF3048" evidence="3">
    <location>
        <begin position="283"/>
        <end position="392"/>
    </location>
</feature>
<dbReference type="InterPro" id="IPR021416">
    <property type="entry name" value="DUF3048_N"/>
</dbReference>
<dbReference type="Gene3D" id="3.50.90.10">
    <property type="entry name" value="YerB-like"/>
    <property type="match status" value="1"/>
</dbReference>